<dbReference type="Proteomes" id="UP000184749">
    <property type="component" value="Chromosome"/>
</dbReference>
<name>A0A1L5NH91_9HYPH</name>
<evidence type="ECO:0000313" key="3">
    <source>
        <dbReference type="Proteomes" id="UP000184749"/>
    </source>
</evidence>
<keyword evidence="1" id="KW-0472">Membrane</keyword>
<protein>
    <submittedName>
        <fullName evidence="2">Uncharacterized protein</fullName>
    </submittedName>
</protein>
<dbReference type="EMBL" id="CP017101">
    <property type="protein sequence ID" value="APO67247.1"/>
    <property type="molecule type" value="Genomic_DNA"/>
</dbReference>
<organism evidence="2 3">
    <name type="scientific">Rhizobium gallicum</name>
    <dbReference type="NCBI Taxonomy" id="56730"/>
    <lineage>
        <taxon>Bacteria</taxon>
        <taxon>Pseudomonadati</taxon>
        <taxon>Pseudomonadota</taxon>
        <taxon>Alphaproteobacteria</taxon>
        <taxon>Hyphomicrobiales</taxon>
        <taxon>Rhizobiaceae</taxon>
        <taxon>Rhizobium/Agrobacterium group</taxon>
        <taxon>Rhizobium</taxon>
    </lineage>
</organism>
<keyword evidence="1" id="KW-1133">Transmembrane helix</keyword>
<sequence>MSDDNTDDLFSNSELLAGDGLGPWPIFIKEDEGTNVKNACALVGRDDKTIRKWCKKYGIGSAMPGSPILISIPGLMMVLYGDVAALELLRQGNRSHPRVSRYFDGVGVRE</sequence>
<proteinExistence type="predicted"/>
<dbReference type="STRING" id="56730.IE4872_CH01605"/>
<keyword evidence="1" id="KW-0812">Transmembrane</keyword>
<dbReference type="AlphaFoldDB" id="A0A1L5NH91"/>
<evidence type="ECO:0000256" key="1">
    <source>
        <dbReference type="SAM" id="Phobius"/>
    </source>
</evidence>
<evidence type="ECO:0000313" key="2">
    <source>
        <dbReference type="EMBL" id="APO67247.1"/>
    </source>
</evidence>
<dbReference type="OrthoDB" id="7906624at2"/>
<gene>
    <name evidence="2" type="ORF">IE4872_CH01605</name>
</gene>
<reference evidence="2 3" key="1">
    <citation type="submission" date="2016-09" db="EMBL/GenBank/DDBJ databases">
        <title>The complete genome sequences of Rhizobium gallicum, symbiovars gallicum and phaseoli, symbionts associated to common bean (Phaseolus vulgaris).</title>
        <authorList>
            <person name="Bustos P."/>
            <person name="Santamaria R.I."/>
            <person name="Perez-Carrascal O.M."/>
            <person name="Juarez S."/>
            <person name="Lozano L."/>
            <person name="Martinez-Flores I."/>
            <person name="Martinez-Romero E."/>
            <person name="Cevallos M."/>
            <person name="Romero D."/>
            <person name="Davila G."/>
            <person name="Gonzalez V."/>
        </authorList>
    </citation>
    <scope>NUCLEOTIDE SEQUENCE [LARGE SCALE GENOMIC DNA]</scope>
    <source>
        <strain evidence="2 3">IE4872</strain>
    </source>
</reference>
<feature type="transmembrane region" description="Helical" evidence="1">
    <location>
        <begin position="68"/>
        <end position="89"/>
    </location>
</feature>
<dbReference type="RefSeq" id="WP_074067538.1">
    <property type="nucleotide sequence ID" value="NZ_CP017101.1"/>
</dbReference>
<accession>A0A1L5NH91</accession>